<evidence type="ECO:0000313" key="1">
    <source>
        <dbReference type="EMBL" id="SHH62629.1"/>
    </source>
</evidence>
<accession>A0A1M5UI23</accession>
<sequence>MELYCSHCDYTDFRELATDHCQGDDLTLCCRRCGMPYLPDHFQLVSLRVDDRRPLAEAQRLMSELMEHPVYKEQSLLTLWDGHLVRVLGEVHRLLMLAQDKADRTD</sequence>
<proteinExistence type="predicted"/>
<protein>
    <submittedName>
        <fullName evidence="1">Uncharacterized protein</fullName>
    </submittedName>
</protein>
<evidence type="ECO:0000313" key="2">
    <source>
        <dbReference type="Proteomes" id="UP000184268"/>
    </source>
</evidence>
<dbReference type="EMBL" id="FQXG01000003">
    <property type="protein sequence ID" value="SHH62629.1"/>
    <property type="molecule type" value="Genomic_DNA"/>
</dbReference>
<reference evidence="1 2" key="1">
    <citation type="submission" date="2016-11" db="EMBL/GenBank/DDBJ databases">
        <authorList>
            <person name="Jaros S."/>
            <person name="Januszkiewicz K."/>
            <person name="Wedrychowicz H."/>
        </authorList>
    </citation>
    <scope>NUCLEOTIDE SEQUENCE [LARGE SCALE GENOMIC DNA]</scope>
    <source>
        <strain evidence="1 2">DSM 16917</strain>
    </source>
</reference>
<dbReference type="STRING" id="299255.SAMN02745129_2583"/>
<dbReference type="Proteomes" id="UP000184268">
    <property type="component" value="Unassembled WGS sequence"/>
</dbReference>
<gene>
    <name evidence="1" type="ORF">SAMN02745129_2583</name>
</gene>
<dbReference type="AlphaFoldDB" id="A0A1M5UI23"/>
<organism evidence="1 2">
    <name type="scientific">Ferrimonas marina</name>
    <dbReference type="NCBI Taxonomy" id="299255"/>
    <lineage>
        <taxon>Bacteria</taxon>
        <taxon>Pseudomonadati</taxon>
        <taxon>Pseudomonadota</taxon>
        <taxon>Gammaproteobacteria</taxon>
        <taxon>Alteromonadales</taxon>
        <taxon>Ferrimonadaceae</taxon>
        <taxon>Ferrimonas</taxon>
    </lineage>
</organism>
<keyword evidence="2" id="KW-1185">Reference proteome</keyword>
<name>A0A1M5UI23_9GAMM</name>